<keyword evidence="2" id="KW-0547">Nucleotide-binding</keyword>
<evidence type="ECO:0000256" key="1">
    <source>
        <dbReference type="ARBA" id="ARBA00006914"/>
    </source>
</evidence>
<dbReference type="GO" id="GO:0005524">
    <property type="term" value="F:ATP binding"/>
    <property type="evidence" value="ECO:0007669"/>
    <property type="project" value="UniProtKB-KW"/>
</dbReference>
<dbReference type="CDD" id="cd19481">
    <property type="entry name" value="RecA-like_protease"/>
    <property type="match status" value="1"/>
</dbReference>
<evidence type="ECO:0000313" key="6">
    <source>
        <dbReference type="Proteomes" id="UP000271925"/>
    </source>
</evidence>
<sequence length="426" mass="48697">MPLPALLAHLLTNLSQHFGVEIKSHLSEKITDNSHFNQFVETHQLSDKEQLLLTVAVLPYLDPSFFNELNEQVGGSLVKPSLLFYQEPTTGVLLPLLQVALLIVYPDAGWQYALKTTETIAGKLFKTGILNLQTLSNNEQKNNPLLQLLEVDSHYFAQLFNGQTVDYQLSSQFPARKISTVLTWDHLILEPDTREQVDDIVDWHRHQKELLKNWGLGSIVKPGYRVLFYGPSGTGKTLTASLMGQRLGLDVYRVDLSLVISKYIGETEKNLSQLFAKAENKDWILFFDEADALFGSRTGVRDAHDRYANQEVSYLLQRIEEFEGIVILASNLKHNIDKAFARRFQAMVEFRIPKVAERERLWRQALVKAYDFIPEIARKYEVTGGTIVNVVQYATLKARQRENRDILLTDIQRGIARELWKEGKTP</sequence>
<dbReference type="Proteomes" id="UP000271925">
    <property type="component" value="Unassembled WGS sequence"/>
</dbReference>
<dbReference type="EMBL" id="RQJO01000007">
    <property type="protein sequence ID" value="RRB07768.1"/>
    <property type="molecule type" value="Genomic_DNA"/>
</dbReference>
<dbReference type="AlphaFoldDB" id="A0A3P1C398"/>
<evidence type="ECO:0000259" key="4">
    <source>
        <dbReference type="SMART" id="SM00382"/>
    </source>
</evidence>
<dbReference type="InterPro" id="IPR003593">
    <property type="entry name" value="AAA+_ATPase"/>
</dbReference>
<dbReference type="SUPFAM" id="SSF52540">
    <property type="entry name" value="P-loop containing nucleoside triphosphate hydrolases"/>
    <property type="match status" value="1"/>
</dbReference>
<organism evidence="5 6">
    <name type="scientific">Larkinella rosea</name>
    <dbReference type="NCBI Taxonomy" id="2025312"/>
    <lineage>
        <taxon>Bacteria</taxon>
        <taxon>Pseudomonadati</taxon>
        <taxon>Bacteroidota</taxon>
        <taxon>Cytophagia</taxon>
        <taxon>Cytophagales</taxon>
        <taxon>Spirosomataceae</taxon>
        <taxon>Larkinella</taxon>
    </lineage>
</organism>
<dbReference type="SMART" id="SM00382">
    <property type="entry name" value="AAA"/>
    <property type="match status" value="1"/>
</dbReference>
<keyword evidence="3 5" id="KW-0067">ATP-binding</keyword>
<dbReference type="InterPro" id="IPR003959">
    <property type="entry name" value="ATPase_AAA_core"/>
</dbReference>
<name>A0A3P1C398_9BACT</name>
<comment type="caution">
    <text evidence="5">The sequence shown here is derived from an EMBL/GenBank/DDBJ whole genome shotgun (WGS) entry which is preliminary data.</text>
</comment>
<dbReference type="RefSeq" id="WP_124873187.1">
    <property type="nucleotide sequence ID" value="NZ_RQJO01000007.1"/>
</dbReference>
<keyword evidence="6" id="KW-1185">Reference proteome</keyword>
<reference evidence="5 6" key="1">
    <citation type="submission" date="2018-11" db="EMBL/GenBank/DDBJ databases">
        <authorList>
            <person name="Zhou Z."/>
            <person name="Wang G."/>
        </authorList>
    </citation>
    <scope>NUCLEOTIDE SEQUENCE [LARGE SCALE GENOMIC DNA]</scope>
    <source>
        <strain evidence="5 6">KCTC52004</strain>
    </source>
</reference>
<protein>
    <submittedName>
        <fullName evidence="5">ATP-binding protein</fullName>
    </submittedName>
</protein>
<evidence type="ECO:0000256" key="2">
    <source>
        <dbReference type="ARBA" id="ARBA00022741"/>
    </source>
</evidence>
<dbReference type="Gene3D" id="3.40.50.300">
    <property type="entry name" value="P-loop containing nucleotide triphosphate hydrolases"/>
    <property type="match status" value="1"/>
</dbReference>
<comment type="similarity">
    <text evidence="1">Belongs to the AAA ATPase family.</text>
</comment>
<evidence type="ECO:0000313" key="5">
    <source>
        <dbReference type="EMBL" id="RRB07768.1"/>
    </source>
</evidence>
<dbReference type="InterPro" id="IPR027417">
    <property type="entry name" value="P-loop_NTPase"/>
</dbReference>
<gene>
    <name evidence="5" type="ORF">EHT25_08335</name>
</gene>
<evidence type="ECO:0000256" key="3">
    <source>
        <dbReference type="ARBA" id="ARBA00022840"/>
    </source>
</evidence>
<dbReference type="Pfam" id="PF00004">
    <property type="entry name" value="AAA"/>
    <property type="match status" value="1"/>
</dbReference>
<accession>A0A3P1C398</accession>
<dbReference type="PANTHER" id="PTHR23073">
    <property type="entry name" value="26S PROTEASOME REGULATORY SUBUNIT"/>
    <property type="match status" value="1"/>
</dbReference>
<proteinExistence type="inferred from homology"/>
<dbReference type="GO" id="GO:0016887">
    <property type="term" value="F:ATP hydrolysis activity"/>
    <property type="evidence" value="ECO:0007669"/>
    <property type="project" value="InterPro"/>
</dbReference>
<dbReference type="OrthoDB" id="7438987at2"/>
<feature type="domain" description="AAA+ ATPase" evidence="4">
    <location>
        <begin position="222"/>
        <end position="354"/>
    </location>
</feature>
<dbReference type="InterPro" id="IPR050221">
    <property type="entry name" value="26S_Proteasome_ATPase"/>
</dbReference>